<proteinExistence type="predicted"/>
<sequence length="97" mass="11242">MRWVARVRRKHRDEQIRGSRYESTPKEISVASLKRKGNILMSKPIPLLDQSFFKTLVIQVLEVAVEDNLMEGLKTYSAEEEVECDVILKHCIETPTI</sequence>
<keyword evidence="2" id="KW-1185">Reference proteome</keyword>
<evidence type="ECO:0000313" key="1">
    <source>
        <dbReference type="EMBL" id="MCD7468828.1"/>
    </source>
</evidence>
<accession>A0ABS8TD42</accession>
<dbReference type="EMBL" id="JACEIK010001376">
    <property type="protein sequence ID" value="MCD7468828.1"/>
    <property type="molecule type" value="Genomic_DNA"/>
</dbReference>
<protein>
    <submittedName>
        <fullName evidence="1">Uncharacterized protein</fullName>
    </submittedName>
</protein>
<gene>
    <name evidence="1" type="ORF">HAX54_007326</name>
</gene>
<dbReference type="Proteomes" id="UP000823775">
    <property type="component" value="Unassembled WGS sequence"/>
</dbReference>
<organism evidence="1 2">
    <name type="scientific">Datura stramonium</name>
    <name type="common">Jimsonweed</name>
    <name type="synonym">Common thornapple</name>
    <dbReference type="NCBI Taxonomy" id="4076"/>
    <lineage>
        <taxon>Eukaryota</taxon>
        <taxon>Viridiplantae</taxon>
        <taxon>Streptophyta</taxon>
        <taxon>Embryophyta</taxon>
        <taxon>Tracheophyta</taxon>
        <taxon>Spermatophyta</taxon>
        <taxon>Magnoliopsida</taxon>
        <taxon>eudicotyledons</taxon>
        <taxon>Gunneridae</taxon>
        <taxon>Pentapetalae</taxon>
        <taxon>asterids</taxon>
        <taxon>lamiids</taxon>
        <taxon>Solanales</taxon>
        <taxon>Solanaceae</taxon>
        <taxon>Solanoideae</taxon>
        <taxon>Datureae</taxon>
        <taxon>Datura</taxon>
    </lineage>
</organism>
<name>A0ABS8TD42_DATST</name>
<comment type="caution">
    <text evidence="1">The sequence shown here is derived from an EMBL/GenBank/DDBJ whole genome shotgun (WGS) entry which is preliminary data.</text>
</comment>
<evidence type="ECO:0000313" key="2">
    <source>
        <dbReference type="Proteomes" id="UP000823775"/>
    </source>
</evidence>
<reference evidence="1 2" key="1">
    <citation type="journal article" date="2021" name="BMC Genomics">
        <title>Datura genome reveals duplications of psychoactive alkaloid biosynthetic genes and high mutation rate following tissue culture.</title>
        <authorList>
            <person name="Rajewski A."/>
            <person name="Carter-House D."/>
            <person name="Stajich J."/>
            <person name="Litt A."/>
        </authorList>
    </citation>
    <scope>NUCLEOTIDE SEQUENCE [LARGE SCALE GENOMIC DNA]</scope>
    <source>
        <strain evidence="1">AR-01</strain>
    </source>
</reference>